<name>A0A938X6U8_9FIRM</name>
<feature type="region of interest" description="Disordered" evidence="4">
    <location>
        <begin position="187"/>
        <end position="209"/>
    </location>
</feature>
<reference evidence="6" key="2">
    <citation type="journal article" date="2021" name="Sci. Rep.">
        <title>The distribution of antibiotic resistance genes in chicken gut microbiota commensals.</title>
        <authorList>
            <person name="Juricova H."/>
            <person name="Matiasovicova J."/>
            <person name="Kubasova T."/>
            <person name="Cejkova D."/>
            <person name="Rychlik I."/>
        </authorList>
    </citation>
    <scope>NUCLEOTIDE SEQUENCE</scope>
    <source>
        <strain evidence="6">An559</strain>
    </source>
</reference>
<evidence type="ECO:0000256" key="3">
    <source>
        <dbReference type="ARBA" id="ARBA00038054"/>
    </source>
</evidence>
<dbReference type="AlphaFoldDB" id="A0A938X6U8"/>
<dbReference type="InterPro" id="IPR012349">
    <property type="entry name" value="Split_barrel_FMN-bd"/>
</dbReference>
<comment type="caution">
    <text evidence="6">The sequence shown here is derived from an EMBL/GenBank/DDBJ whole genome shotgun (WGS) entry which is preliminary data.</text>
</comment>
<dbReference type="Pfam" id="PF01613">
    <property type="entry name" value="Flavin_Reduct"/>
    <property type="match status" value="1"/>
</dbReference>
<dbReference type="InterPro" id="IPR002563">
    <property type="entry name" value="Flavin_Rdtase-like_dom"/>
</dbReference>
<dbReference type="RefSeq" id="WP_204445647.1">
    <property type="nucleotide sequence ID" value="NZ_JACJKY010000006.1"/>
</dbReference>
<dbReference type="SUPFAM" id="SSF50475">
    <property type="entry name" value="FMN-binding split barrel"/>
    <property type="match status" value="1"/>
</dbReference>
<dbReference type="PROSITE" id="PS51257">
    <property type="entry name" value="PROKAR_LIPOPROTEIN"/>
    <property type="match status" value="1"/>
</dbReference>
<dbReference type="Proteomes" id="UP000774750">
    <property type="component" value="Unassembled WGS sequence"/>
</dbReference>
<evidence type="ECO:0000256" key="4">
    <source>
        <dbReference type="SAM" id="MobiDB-lite"/>
    </source>
</evidence>
<organism evidence="6 7">
    <name type="scientific">Merdimmobilis hominis</name>
    <dbReference type="NCBI Taxonomy" id="2897707"/>
    <lineage>
        <taxon>Bacteria</taxon>
        <taxon>Bacillati</taxon>
        <taxon>Bacillota</taxon>
        <taxon>Clostridia</taxon>
        <taxon>Eubacteriales</taxon>
        <taxon>Oscillospiraceae</taxon>
        <taxon>Merdimmobilis</taxon>
    </lineage>
</organism>
<proteinExistence type="inferred from homology"/>
<keyword evidence="7" id="KW-1185">Reference proteome</keyword>
<accession>A0A938X6U8</accession>
<dbReference type="InterPro" id="IPR052174">
    <property type="entry name" value="Flavoredoxin"/>
</dbReference>
<reference evidence="6" key="1">
    <citation type="submission" date="2020-08" db="EMBL/GenBank/DDBJ databases">
        <authorList>
            <person name="Cejkova D."/>
            <person name="Kubasova T."/>
            <person name="Jahodarova E."/>
            <person name="Rychlik I."/>
        </authorList>
    </citation>
    <scope>NUCLEOTIDE SEQUENCE</scope>
    <source>
        <strain evidence="6">An559</strain>
    </source>
</reference>
<evidence type="ECO:0000313" key="7">
    <source>
        <dbReference type="Proteomes" id="UP000774750"/>
    </source>
</evidence>
<dbReference type="GO" id="GO:0016646">
    <property type="term" value="F:oxidoreductase activity, acting on the CH-NH group of donors, NAD or NADP as acceptor"/>
    <property type="evidence" value="ECO:0007669"/>
    <property type="project" value="UniProtKB-ARBA"/>
</dbReference>
<feature type="domain" description="Flavin reductase like" evidence="5">
    <location>
        <begin position="10"/>
        <end position="156"/>
    </location>
</feature>
<protein>
    <submittedName>
        <fullName evidence="6">Flavin reductase family protein</fullName>
    </submittedName>
</protein>
<gene>
    <name evidence="6" type="ORF">H6A12_05485</name>
</gene>
<sequence>MSKIVWNPAAIHAPLPPALVSCGTMERSNIITIAWTGIINTIPPMTYISVRPERYSYPILCETGEFVINLTTTKLVRAADFCGARSGAKVDKFAHFSLTKEPCQGVSCPGIGQSPVQIACKIKQRIPLGSHEMFLAEVVSVQVEESLMDEAGKLHLERAMLAAYAHGDYYTLGKRIGSFGFAVKKKKKGGRTDGNERTRAVVSRSAQRK</sequence>
<dbReference type="PANTHER" id="PTHR43567:SF1">
    <property type="entry name" value="FLAVOREDOXIN"/>
    <property type="match status" value="1"/>
</dbReference>
<evidence type="ECO:0000256" key="2">
    <source>
        <dbReference type="ARBA" id="ARBA00022630"/>
    </source>
</evidence>
<keyword evidence="2" id="KW-0285">Flavoprotein</keyword>
<dbReference type="Gene3D" id="2.30.110.10">
    <property type="entry name" value="Electron Transport, Fmn-binding Protein, Chain A"/>
    <property type="match status" value="1"/>
</dbReference>
<feature type="compositionally biased region" description="Basic and acidic residues" evidence="4">
    <location>
        <begin position="190"/>
        <end position="199"/>
    </location>
</feature>
<comment type="similarity">
    <text evidence="3">Belongs to the flavoredoxin family.</text>
</comment>
<dbReference type="SMART" id="SM00903">
    <property type="entry name" value="Flavin_Reduct"/>
    <property type="match status" value="1"/>
</dbReference>
<evidence type="ECO:0000259" key="5">
    <source>
        <dbReference type="SMART" id="SM00903"/>
    </source>
</evidence>
<dbReference type="GO" id="GO:0010181">
    <property type="term" value="F:FMN binding"/>
    <property type="evidence" value="ECO:0007669"/>
    <property type="project" value="InterPro"/>
</dbReference>
<dbReference type="EMBL" id="JACJKY010000006">
    <property type="protein sequence ID" value="MBM6920609.1"/>
    <property type="molecule type" value="Genomic_DNA"/>
</dbReference>
<comment type="cofactor">
    <cofactor evidence="1">
        <name>FMN</name>
        <dbReference type="ChEBI" id="CHEBI:58210"/>
    </cofactor>
</comment>
<evidence type="ECO:0000256" key="1">
    <source>
        <dbReference type="ARBA" id="ARBA00001917"/>
    </source>
</evidence>
<dbReference type="PANTHER" id="PTHR43567">
    <property type="entry name" value="FLAVOREDOXIN-RELATED-RELATED"/>
    <property type="match status" value="1"/>
</dbReference>
<evidence type="ECO:0000313" key="6">
    <source>
        <dbReference type="EMBL" id="MBM6920609.1"/>
    </source>
</evidence>